<evidence type="ECO:0000259" key="6">
    <source>
        <dbReference type="PROSITE" id="PS50983"/>
    </source>
</evidence>
<gene>
    <name evidence="7" type="primary">fhuD</name>
    <name evidence="7" type="ORF">HDIA_3136</name>
</gene>
<dbReference type="PANTHER" id="PTHR30532:SF1">
    <property type="entry name" value="IRON(3+)-HYDROXAMATE-BINDING PROTEIN FHUD"/>
    <property type="match status" value="1"/>
</dbReference>
<evidence type="ECO:0000256" key="3">
    <source>
        <dbReference type="ARBA" id="ARBA00022448"/>
    </source>
</evidence>
<proteinExistence type="inferred from homology"/>
<evidence type="ECO:0000256" key="4">
    <source>
        <dbReference type="ARBA" id="ARBA00022496"/>
    </source>
</evidence>
<keyword evidence="4" id="KW-0408">Iron</keyword>
<evidence type="ECO:0000313" key="8">
    <source>
        <dbReference type="Proteomes" id="UP000223606"/>
    </source>
</evidence>
<comment type="subcellular location">
    <subcellularLocation>
        <location evidence="1">Cell envelope</location>
    </subcellularLocation>
</comment>
<evidence type="ECO:0000313" key="7">
    <source>
        <dbReference type="EMBL" id="SON56677.1"/>
    </source>
</evidence>
<dbReference type="GO" id="GO:0030288">
    <property type="term" value="C:outer membrane-bounded periplasmic space"/>
    <property type="evidence" value="ECO:0007669"/>
    <property type="project" value="TreeGrafter"/>
</dbReference>
<evidence type="ECO:0000256" key="1">
    <source>
        <dbReference type="ARBA" id="ARBA00004196"/>
    </source>
</evidence>
<keyword evidence="8" id="KW-1185">Reference proteome</keyword>
<dbReference type="Pfam" id="PF01497">
    <property type="entry name" value="Peripla_BP_2"/>
    <property type="match status" value="1"/>
</dbReference>
<keyword evidence="4" id="KW-0410">Iron transport</keyword>
<dbReference type="EMBL" id="LT960614">
    <property type="protein sequence ID" value="SON56677.1"/>
    <property type="molecule type" value="Genomic_DNA"/>
</dbReference>
<comment type="similarity">
    <text evidence="2">Belongs to the bacterial solute-binding protein 8 family.</text>
</comment>
<evidence type="ECO:0000256" key="5">
    <source>
        <dbReference type="ARBA" id="ARBA00022729"/>
    </source>
</evidence>
<organism evidence="7 8">
    <name type="scientific">Hartmannibacter diazotrophicus</name>
    <dbReference type="NCBI Taxonomy" id="1482074"/>
    <lineage>
        <taxon>Bacteria</taxon>
        <taxon>Pseudomonadati</taxon>
        <taxon>Pseudomonadota</taxon>
        <taxon>Alphaproteobacteria</taxon>
        <taxon>Hyphomicrobiales</taxon>
        <taxon>Pleomorphomonadaceae</taxon>
        <taxon>Hartmannibacter</taxon>
    </lineage>
</organism>
<dbReference type="PRINTS" id="PR01715">
    <property type="entry name" value="FERRIBNDNGPP"/>
</dbReference>
<sequence>MPFEMKWQLTRRHLVAGSLAFFGSGRLALATTPTRVVSMDYGLAQTLIEIGLPLVGLVSTEDWPLWAVEPALPAGIVNIGGQTQPNLEQIARLRPDLIVSTPYLETMRVRLETIAPVESFAIHDVGGPPYPHIVEETRRLGDLLGRTREADNLIAQTQSALAEARIRCKPLREAPLVIINFLDTRHIRVYGTGGNIGDTLDALGLKNGWTGETNSWGFATAGYEDLAGVLPGSRLIVMDPVPPDVFPSLSGSPLWQSLPFSRDGGISRMPVVLMFGTLPSMTRLARFLVAIAEGHDISGEIAQP</sequence>
<dbReference type="RefSeq" id="WP_099557027.1">
    <property type="nucleotide sequence ID" value="NZ_LT960614.1"/>
</dbReference>
<dbReference type="InterPro" id="IPR002491">
    <property type="entry name" value="ABC_transptr_periplasmic_BD"/>
</dbReference>
<dbReference type="Gene3D" id="3.40.50.1980">
    <property type="entry name" value="Nitrogenase molybdenum iron protein domain"/>
    <property type="match status" value="2"/>
</dbReference>
<protein>
    <submittedName>
        <fullName evidence="7">Iron(III)-hydroxamate-binding protein FhuD</fullName>
    </submittedName>
</protein>
<keyword evidence="4" id="KW-0406">Ion transport</keyword>
<dbReference type="GO" id="GO:1901678">
    <property type="term" value="P:iron coordination entity transport"/>
    <property type="evidence" value="ECO:0007669"/>
    <property type="project" value="UniProtKB-ARBA"/>
</dbReference>
<dbReference type="InterPro" id="IPR051313">
    <property type="entry name" value="Bact_iron-sidero_bind"/>
</dbReference>
<keyword evidence="5" id="KW-0732">Signal</keyword>
<evidence type="ECO:0000256" key="2">
    <source>
        <dbReference type="ARBA" id="ARBA00008814"/>
    </source>
</evidence>
<name>A0A2C9D8P9_9HYPH</name>
<dbReference type="OrthoDB" id="8370650at2"/>
<dbReference type="CDD" id="cd01146">
    <property type="entry name" value="FhuD"/>
    <property type="match status" value="1"/>
</dbReference>
<dbReference type="PROSITE" id="PS50983">
    <property type="entry name" value="FE_B12_PBP"/>
    <property type="match status" value="1"/>
</dbReference>
<keyword evidence="3" id="KW-0813">Transport</keyword>
<dbReference type="Proteomes" id="UP000223606">
    <property type="component" value="Chromosome 1"/>
</dbReference>
<dbReference type="KEGG" id="hdi:HDIA_3136"/>
<dbReference type="SUPFAM" id="SSF53807">
    <property type="entry name" value="Helical backbone' metal receptor"/>
    <property type="match status" value="1"/>
</dbReference>
<reference evidence="8" key="1">
    <citation type="submission" date="2017-09" db="EMBL/GenBank/DDBJ databases">
        <title>Genome sequence of Nannocystis excedens DSM 71.</title>
        <authorList>
            <person name="Blom J."/>
        </authorList>
    </citation>
    <scope>NUCLEOTIDE SEQUENCE [LARGE SCALE GENOMIC DNA]</scope>
    <source>
        <strain evidence="8">type strain: E19</strain>
    </source>
</reference>
<accession>A0A2C9D8P9</accession>
<feature type="domain" description="Fe/B12 periplasmic-binding" evidence="6">
    <location>
        <begin position="35"/>
        <end position="296"/>
    </location>
</feature>
<dbReference type="AlphaFoldDB" id="A0A2C9D8P9"/>
<dbReference type="PANTHER" id="PTHR30532">
    <property type="entry name" value="IRON III DICITRATE-BINDING PERIPLASMIC PROTEIN"/>
    <property type="match status" value="1"/>
</dbReference>